<dbReference type="Gene3D" id="1.10.3670.10">
    <property type="entry name" value="Putative xylanase like domain"/>
    <property type="match status" value="1"/>
</dbReference>
<dbReference type="Proteomes" id="UP000033047">
    <property type="component" value="Unassembled WGS sequence"/>
</dbReference>
<dbReference type="RefSeq" id="WP_007652916.1">
    <property type="nucleotide sequence ID" value="NZ_KQ033913.1"/>
</dbReference>
<evidence type="ECO:0000256" key="1">
    <source>
        <dbReference type="SAM" id="SignalP"/>
    </source>
</evidence>
<reference evidence="2 3" key="1">
    <citation type="submission" date="2013-04" db="EMBL/GenBank/DDBJ databases">
        <title>The Genome Sequence of Parabacteroides goldsteinii DSM 19448.</title>
        <authorList>
            <consortium name="The Broad Institute Genomics Platform"/>
            <person name="Earl A."/>
            <person name="Ward D."/>
            <person name="Feldgarden M."/>
            <person name="Gevers D."/>
            <person name="Martens E."/>
            <person name="Sakamoto M."/>
            <person name="Benno Y."/>
            <person name="Song Y."/>
            <person name="Liu C."/>
            <person name="Lee J."/>
            <person name="Bolanos M."/>
            <person name="Vaisanen M.L."/>
            <person name="Finegold S.M."/>
            <person name="Walker B."/>
            <person name="Young S."/>
            <person name="Zeng Q."/>
            <person name="Gargeya S."/>
            <person name="Fitzgerald M."/>
            <person name="Haas B."/>
            <person name="Abouelleil A."/>
            <person name="Allen A.W."/>
            <person name="Alvarado L."/>
            <person name="Arachchi H.M."/>
            <person name="Berlin A.M."/>
            <person name="Chapman S.B."/>
            <person name="Gainer-Dewar J."/>
            <person name="Goldberg J."/>
            <person name="Griggs A."/>
            <person name="Gujja S."/>
            <person name="Hansen M."/>
            <person name="Howarth C."/>
            <person name="Imamovic A."/>
            <person name="Ireland A."/>
            <person name="Larimer J."/>
            <person name="McCowan C."/>
            <person name="Murphy C."/>
            <person name="Pearson M."/>
            <person name="Poon T.W."/>
            <person name="Priest M."/>
            <person name="Roberts A."/>
            <person name="Saif S."/>
            <person name="Shea T."/>
            <person name="Sisk P."/>
            <person name="Sykes S."/>
            <person name="Wortman J."/>
            <person name="Nusbaum C."/>
            <person name="Birren B."/>
        </authorList>
    </citation>
    <scope>NUCLEOTIDE SEQUENCE [LARGE SCALE GENOMIC DNA]</scope>
    <source>
        <strain evidence="2 3">DSM 19448</strain>
    </source>
</reference>
<dbReference type="InterPro" id="IPR010846">
    <property type="entry name" value="AmiA-like"/>
</dbReference>
<comment type="caution">
    <text evidence="2">The sequence shown here is derived from an EMBL/GenBank/DDBJ whole genome shotgun (WGS) entry which is preliminary data.</text>
</comment>
<dbReference type="Pfam" id="PF07313">
    <property type="entry name" value="AmiA-like"/>
    <property type="match status" value="1"/>
</dbReference>
<name>A0A0F5J7W6_9BACT</name>
<keyword evidence="1" id="KW-0732">Signal</keyword>
<dbReference type="Gene3D" id="2.30.260.10">
    <property type="entry name" value="putative xylanase like domain"/>
    <property type="match status" value="1"/>
</dbReference>
<dbReference type="EMBL" id="AQHV01000014">
    <property type="protein sequence ID" value="KKB53550.1"/>
    <property type="molecule type" value="Genomic_DNA"/>
</dbReference>
<proteinExistence type="predicted"/>
<dbReference type="SUPFAM" id="SSF54001">
    <property type="entry name" value="Cysteine proteinases"/>
    <property type="match status" value="1"/>
</dbReference>
<accession>A0A0F5J7W6</accession>
<evidence type="ECO:0000313" key="3">
    <source>
        <dbReference type="Proteomes" id="UP000033047"/>
    </source>
</evidence>
<sequence>MKTIFLTFLACLICFCGQAADKVSYTEADRVVFDRYVSEMKANKSLSTGELMVKTARFFLGTPYVAATLEMEPERLVVNLREMDCMTLVENVVALTRTIQSENPSFETFCKNLQALRYRNGEIHDYTDRLHYTTDWIFENQRKGIVKDVTSAAGGVSLPVNVSFMSTHPDSYKPLKENPELTARIAAKEKEINARPYYYIPETEINRNATGIKDGDIVCFVTTIKGLDISHVGVVCRVGDKLTFIHASTTQKKVIVNDAPLQEYVESIKRNSGIMIVRPNVLLK</sequence>
<dbReference type="PATRIC" id="fig|927665.4.peg.3180"/>
<dbReference type="AlphaFoldDB" id="A0A0F5J7W6"/>
<dbReference type="STRING" id="927665.HMPREF1535_03092"/>
<protein>
    <recommendedName>
        <fullName evidence="4">DUF1460 domain-containing protein</fullName>
    </recommendedName>
</protein>
<dbReference type="InterPro" id="IPR038765">
    <property type="entry name" value="Papain-like_cys_pep_sf"/>
</dbReference>
<evidence type="ECO:0000313" key="2">
    <source>
        <dbReference type="EMBL" id="KKB53550.1"/>
    </source>
</evidence>
<organism evidence="2 3">
    <name type="scientific">Parabacteroides goldsteinii DSM 19448 = WAL 12034</name>
    <dbReference type="NCBI Taxonomy" id="927665"/>
    <lineage>
        <taxon>Bacteria</taxon>
        <taxon>Pseudomonadati</taxon>
        <taxon>Bacteroidota</taxon>
        <taxon>Bacteroidia</taxon>
        <taxon>Bacteroidales</taxon>
        <taxon>Tannerellaceae</taxon>
        <taxon>Parabacteroides</taxon>
    </lineage>
</organism>
<gene>
    <name evidence="2" type="ORF">HMPREF1535_03092</name>
</gene>
<feature type="chain" id="PRO_5002488844" description="DUF1460 domain-containing protein" evidence="1">
    <location>
        <begin position="20"/>
        <end position="284"/>
    </location>
</feature>
<evidence type="ECO:0008006" key="4">
    <source>
        <dbReference type="Google" id="ProtNLM"/>
    </source>
</evidence>
<dbReference type="HOGENOM" id="CLU_065574_0_0_10"/>
<feature type="signal peptide" evidence="1">
    <location>
        <begin position="1"/>
        <end position="19"/>
    </location>
</feature>